<feature type="compositionally biased region" description="Basic and acidic residues" evidence="2">
    <location>
        <begin position="67"/>
        <end position="81"/>
    </location>
</feature>
<evidence type="ECO:0000313" key="5">
    <source>
        <dbReference type="Proteomes" id="UP000800200"/>
    </source>
</evidence>
<feature type="compositionally biased region" description="Basic and acidic residues" evidence="2">
    <location>
        <begin position="326"/>
        <end position="339"/>
    </location>
</feature>
<evidence type="ECO:0000313" key="4">
    <source>
        <dbReference type="EMBL" id="KAF2195769.1"/>
    </source>
</evidence>
<gene>
    <name evidence="4" type="ORF">K469DRAFT_649927</name>
</gene>
<feature type="compositionally biased region" description="Basic and acidic residues" evidence="2">
    <location>
        <begin position="252"/>
        <end position="281"/>
    </location>
</feature>
<evidence type="ECO:0000256" key="1">
    <source>
        <dbReference type="SAM" id="Coils"/>
    </source>
</evidence>
<dbReference type="InterPro" id="IPR039875">
    <property type="entry name" value="LENG1-like"/>
</dbReference>
<feature type="compositionally biased region" description="Basic and acidic residues" evidence="2">
    <location>
        <begin position="213"/>
        <end position="231"/>
    </location>
</feature>
<feature type="region of interest" description="Disordered" evidence="2">
    <location>
        <begin position="32"/>
        <end position="132"/>
    </location>
</feature>
<dbReference type="EMBL" id="ML994610">
    <property type="protein sequence ID" value="KAF2195769.1"/>
    <property type="molecule type" value="Genomic_DNA"/>
</dbReference>
<protein>
    <recommendedName>
        <fullName evidence="3">CBF1-interacting co-repressor CIR N-terminal domain-containing protein</fullName>
    </recommendedName>
</protein>
<dbReference type="PANTHER" id="PTHR22093">
    <property type="entry name" value="LEUKOCYTE RECEPTOR CLUSTER LRC MEMBER 1"/>
    <property type="match status" value="1"/>
</dbReference>
<organism evidence="4 5">
    <name type="scientific">Zopfia rhizophila CBS 207.26</name>
    <dbReference type="NCBI Taxonomy" id="1314779"/>
    <lineage>
        <taxon>Eukaryota</taxon>
        <taxon>Fungi</taxon>
        <taxon>Dikarya</taxon>
        <taxon>Ascomycota</taxon>
        <taxon>Pezizomycotina</taxon>
        <taxon>Dothideomycetes</taxon>
        <taxon>Dothideomycetes incertae sedis</taxon>
        <taxon>Zopfiaceae</taxon>
        <taxon>Zopfia</taxon>
    </lineage>
</organism>
<sequence length="396" mass="46549">MPLHLLGKKSWNVYNADNITRVKADEAAAAAREAADEQRMQELDAERRASILRGRTPPPFPEEESKDEERSRRSDRSGFGHDRKRRRLAGEDDTDRDIRLAKEVTAPREENDAATLKLRRPTSDAPLTDHAGNINLFPVDAKATMQREKNAEAEKEKQKKEREFEDQYTMRFSNAAGKGGLERPWYAASASSNVMEGEDPKSGVNLLEYPGFENKDVWGNKDLRRKEREQARLSTSDPLAFMKKAQVQLKQSQKDKKKWAEERDRELRELRAAREREDRRERHGKRKKHAEEDDFDGFSLDTPERHERRNREKHRSSRCHHRSRSQSREQRYDRRPSHLHEHRHGRSGSRDRDKIPHVDRSRERERSKEKTPHHSSSRHGDSRKTYEECRAVFEGR</sequence>
<dbReference type="AlphaFoldDB" id="A0A6A6EY75"/>
<feature type="coiled-coil region" evidence="1">
    <location>
        <begin position="141"/>
        <end position="170"/>
    </location>
</feature>
<dbReference type="InterPro" id="IPR019339">
    <property type="entry name" value="CIR_N_dom"/>
</dbReference>
<keyword evidence="5" id="KW-1185">Reference proteome</keyword>
<feature type="domain" description="CBF1-interacting co-repressor CIR N-terminal" evidence="3">
    <location>
        <begin position="10"/>
        <end position="46"/>
    </location>
</feature>
<reference evidence="4" key="1">
    <citation type="journal article" date="2020" name="Stud. Mycol.">
        <title>101 Dothideomycetes genomes: a test case for predicting lifestyles and emergence of pathogens.</title>
        <authorList>
            <person name="Haridas S."/>
            <person name="Albert R."/>
            <person name="Binder M."/>
            <person name="Bloem J."/>
            <person name="Labutti K."/>
            <person name="Salamov A."/>
            <person name="Andreopoulos B."/>
            <person name="Baker S."/>
            <person name="Barry K."/>
            <person name="Bills G."/>
            <person name="Bluhm B."/>
            <person name="Cannon C."/>
            <person name="Castanera R."/>
            <person name="Culley D."/>
            <person name="Daum C."/>
            <person name="Ezra D."/>
            <person name="Gonzalez J."/>
            <person name="Henrissat B."/>
            <person name="Kuo A."/>
            <person name="Liang C."/>
            <person name="Lipzen A."/>
            <person name="Lutzoni F."/>
            <person name="Magnuson J."/>
            <person name="Mondo S."/>
            <person name="Nolan M."/>
            <person name="Ohm R."/>
            <person name="Pangilinan J."/>
            <person name="Park H.-J."/>
            <person name="Ramirez L."/>
            <person name="Alfaro M."/>
            <person name="Sun H."/>
            <person name="Tritt A."/>
            <person name="Yoshinaga Y."/>
            <person name="Zwiers L.-H."/>
            <person name="Turgeon B."/>
            <person name="Goodwin S."/>
            <person name="Spatafora J."/>
            <person name="Crous P."/>
            <person name="Grigoriev I."/>
        </authorList>
    </citation>
    <scope>NUCLEOTIDE SEQUENCE</scope>
    <source>
        <strain evidence="4">CBS 207.26</strain>
    </source>
</reference>
<dbReference type="Proteomes" id="UP000800200">
    <property type="component" value="Unassembled WGS sequence"/>
</dbReference>
<feature type="compositionally biased region" description="Basic and acidic residues" evidence="2">
    <location>
        <begin position="33"/>
        <end position="49"/>
    </location>
</feature>
<dbReference type="OrthoDB" id="2159131at2759"/>
<feature type="compositionally biased region" description="Basic and acidic residues" evidence="2">
    <location>
        <begin position="96"/>
        <end position="111"/>
    </location>
</feature>
<keyword evidence="1" id="KW-0175">Coiled coil</keyword>
<evidence type="ECO:0000256" key="2">
    <source>
        <dbReference type="SAM" id="MobiDB-lite"/>
    </source>
</evidence>
<name>A0A6A6EY75_9PEZI</name>
<feature type="compositionally biased region" description="Basic residues" evidence="2">
    <location>
        <begin position="311"/>
        <end position="325"/>
    </location>
</feature>
<proteinExistence type="predicted"/>
<accession>A0A6A6EY75</accession>
<feature type="region of interest" description="Disordered" evidence="2">
    <location>
        <begin position="213"/>
        <end position="396"/>
    </location>
</feature>
<dbReference type="PANTHER" id="PTHR22093:SF0">
    <property type="entry name" value="LEUKOCYTE RECEPTOR CLUSTER MEMBER 1"/>
    <property type="match status" value="1"/>
</dbReference>
<dbReference type="SMART" id="SM01083">
    <property type="entry name" value="Cir_N"/>
    <property type="match status" value="1"/>
</dbReference>
<evidence type="ECO:0000259" key="3">
    <source>
        <dbReference type="SMART" id="SM01083"/>
    </source>
</evidence>
<feature type="compositionally biased region" description="Basic and acidic residues" evidence="2">
    <location>
        <begin position="348"/>
        <end position="396"/>
    </location>
</feature>